<keyword evidence="8" id="KW-0472">Membrane</keyword>
<evidence type="ECO:0000256" key="2">
    <source>
        <dbReference type="ARBA" id="ARBA00004196"/>
    </source>
</evidence>
<proteinExistence type="predicted"/>
<reference evidence="11 12" key="1">
    <citation type="submission" date="2020-08" db="EMBL/GenBank/DDBJ databases">
        <title>Acidobacteriota in marine sediments use diverse sulfur dissimilation pathways.</title>
        <authorList>
            <person name="Wasmund K."/>
        </authorList>
    </citation>
    <scope>NUCLEOTIDE SEQUENCE [LARGE SCALE GENOMIC DNA]</scope>
    <source>
        <strain evidence="11">MAG AM3-A</strain>
    </source>
</reference>
<evidence type="ECO:0000256" key="3">
    <source>
        <dbReference type="ARBA" id="ARBA00022670"/>
    </source>
</evidence>
<organism evidence="11 12">
    <name type="scientific">Candidatus Sulfomarinibacter kjeldsenii</name>
    <dbReference type="NCBI Taxonomy" id="2885994"/>
    <lineage>
        <taxon>Bacteria</taxon>
        <taxon>Pseudomonadati</taxon>
        <taxon>Acidobacteriota</taxon>
        <taxon>Thermoanaerobaculia</taxon>
        <taxon>Thermoanaerobaculales</taxon>
        <taxon>Candidatus Sulfomarinibacteraceae</taxon>
        <taxon>Candidatus Sulfomarinibacter</taxon>
    </lineage>
</organism>
<keyword evidence="8" id="KW-1133">Transmembrane helix</keyword>
<evidence type="ECO:0000313" key="11">
    <source>
        <dbReference type="EMBL" id="MBD3871256.1"/>
    </source>
</evidence>
<evidence type="ECO:0000259" key="9">
    <source>
        <dbReference type="Pfam" id="PF01551"/>
    </source>
</evidence>
<dbReference type="GO" id="GO:0030313">
    <property type="term" value="C:cell envelope"/>
    <property type="evidence" value="ECO:0007669"/>
    <property type="project" value="UniProtKB-SubCell"/>
</dbReference>
<dbReference type="InterPro" id="IPR011055">
    <property type="entry name" value="Dup_hybrid_motif"/>
</dbReference>
<dbReference type="Pfam" id="PF01551">
    <property type="entry name" value="Peptidase_M23"/>
    <property type="match status" value="1"/>
</dbReference>
<keyword evidence="6" id="KW-0862">Zinc</keyword>
<feature type="transmembrane region" description="Helical" evidence="8">
    <location>
        <begin position="16"/>
        <end position="36"/>
    </location>
</feature>
<dbReference type="InterPro" id="IPR016047">
    <property type="entry name" value="M23ase_b-sheet_dom"/>
</dbReference>
<evidence type="ECO:0000256" key="7">
    <source>
        <dbReference type="ARBA" id="ARBA00023049"/>
    </source>
</evidence>
<keyword evidence="7" id="KW-0482">Metalloprotease</keyword>
<evidence type="ECO:0000256" key="5">
    <source>
        <dbReference type="ARBA" id="ARBA00022801"/>
    </source>
</evidence>
<name>A0A8J6Y1F8_9BACT</name>
<dbReference type="Pfam" id="PF19425">
    <property type="entry name" value="Csd3_N2"/>
    <property type="match status" value="1"/>
</dbReference>
<sequence length="418" mass="46183">MEQPLTFEGTVRTGRWWLIGLTLVALILAVMMLVAGQPTAATTLDRLTVDPLTAYHPPFQTFVASGDTIESVCRRLAGDDWVVWRDVLVDEIDPKRLFPGTEFRGTLTPSGALERLEVIFDSRNEVHLEASVQGILVARVERPIVSEVVRLEGEVESSLFGAMDSAGGDPELAVQIAQIYQWDIDFLRDIRKGDTFIVVADRQTVDGEFYGWGTVFATRFINDGRTLDAVVYPDDSGRLGYYDLEGQPLRKQFLRSPLKFSRVTSRFSMSRFHPVLRRRMPHYGVDYGAPTGTPVHVTADGTVTLAARNGGGGNMVTVRHTNGYVTNYLHLSRYGKGIRRGTRVSQGQVIGYVGSTGLSTGPHLDYRVTLNGKWINPLAISSPAVKPLSEDRLQRFLAHALAVLSLIIDEPPPVGARC</sequence>
<dbReference type="InterPro" id="IPR050570">
    <property type="entry name" value="Cell_wall_metabolism_enzyme"/>
</dbReference>
<gene>
    <name evidence="11" type="ORF">IFJ97_07855</name>
</gene>
<evidence type="ECO:0000256" key="8">
    <source>
        <dbReference type="SAM" id="Phobius"/>
    </source>
</evidence>
<dbReference type="InterPro" id="IPR045834">
    <property type="entry name" value="Csd3_N2"/>
</dbReference>
<dbReference type="SUPFAM" id="SSF51261">
    <property type="entry name" value="Duplicated hybrid motif"/>
    <property type="match status" value="1"/>
</dbReference>
<evidence type="ECO:0000256" key="1">
    <source>
        <dbReference type="ARBA" id="ARBA00001947"/>
    </source>
</evidence>
<evidence type="ECO:0000313" key="12">
    <source>
        <dbReference type="Proteomes" id="UP000598633"/>
    </source>
</evidence>
<accession>A0A8J6Y1F8</accession>
<evidence type="ECO:0000256" key="6">
    <source>
        <dbReference type="ARBA" id="ARBA00022833"/>
    </source>
</evidence>
<dbReference type="Gene3D" id="3.10.450.350">
    <property type="match status" value="1"/>
</dbReference>
<comment type="cofactor">
    <cofactor evidence="1">
        <name>Zn(2+)</name>
        <dbReference type="ChEBI" id="CHEBI:29105"/>
    </cofactor>
</comment>
<protein>
    <submittedName>
        <fullName evidence="11">Peptidoglycan DD-metalloendopeptidase family protein</fullName>
    </submittedName>
</protein>
<dbReference type="GO" id="GO:0006508">
    <property type="term" value="P:proteolysis"/>
    <property type="evidence" value="ECO:0007669"/>
    <property type="project" value="UniProtKB-KW"/>
</dbReference>
<dbReference type="CDD" id="cd12797">
    <property type="entry name" value="M23_peptidase"/>
    <property type="match status" value="1"/>
</dbReference>
<dbReference type="Gene3D" id="2.70.70.10">
    <property type="entry name" value="Glucose Permease (Domain IIA)"/>
    <property type="match status" value="1"/>
</dbReference>
<dbReference type="GO" id="GO:0046872">
    <property type="term" value="F:metal ion binding"/>
    <property type="evidence" value="ECO:0007669"/>
    <property type="project" value="UniProtKB-KW"/>
</dbReference>
<dbReference type="PANTHER" id="PTHR21666:SF288">
    <property type="entry name" value="CELL DIVISION PROTEIN YTFB"/>
    <property type="match status" value="1"/>
</dbReference>
<dbReference type="AlphaFoldDB" id="A0A8J6Y1F8"/>
<keyword evidence="4" id="KW-0479">Metal-binding</keyword>
<comment type="caution">
    <text evidence="11">The sequence shown here is derived from an EMBL/GenBank/DDBJ whole genome shotgun (WGS) entry which is preliminary data.</text>
</comment>
<feature type="domain" description="M23ase beta-sheet core" evidence="9">
    <location>
        <begin position="281"/>
        <end position="377"/>
    </location>
</feature>
<comment type="subcellular location">
    <subcellularLocation>
        <location evidence="2">Cell envelope</location>
    </subcellularLocation>
</comment>
<evidence type="ECO:0000256" key="4">
    <source>
        <dbReference type="ARBA" id="ARBA00022723"/>
    </source>
</evidence>
<keyword evidence="5" id="KW-0378">Hydrolase</keyword>
<keyword evidence="8" id="KW-0812">Transmembrane</keyword>
<dbReference type="GO" id="GO:0004222">
    <property type="term" value="F:metalloendopeptidase activity"/>
    <property type="evidence" value="ECO:0007669"/>
    <property type="project" value="TreeGrafter"/>
</dbReference>
<dbReference type="Proteomes" id="UP000598633">
    <property type="component" value="Unassembled WGS sequence"/>
</dbReference>
<keyword evidence="3" id="KW-0645">Protease</keyword>
<dbReference type="PANTHER" id="PTHR21666">
    <property type="entry name" value="PEPTIDASE-RELATED"/>
    <property type="match status" value="1"/>
</dbReference>
<feature type="domain" description="Csd3-like second N-terminal" evidence="10">
    <location>
        <begin position="150"/>
        <end position="268"/>
    </location>
</feature>
<evidence type="ECO:0000259" key="10">
    <source>
        <dbReference type="Pfam" id="PF19425"/>
    </source>
</evidence>
<dbReference type="EMBL" id="JACXWA010000123">
    <property type="protein sequence ID" value="MBD3871256.1"/>
    <property type="molecule type" value="Genomic_DNA"/>
</dbReference>